<dbReference type="AlphaFoldDB" id="A0A6I3KBT4"/>
<gene>
    <name evidence="2" type="ORF">GIW81_00895</name>
</gene>
<name>A0A6I3KBT4_9HYPH</name>
<accession>A0A6I3KBT4</accession>
<dbReference type="EMBL" id="WMBQ01000001">
    <property type="protein sequence ID" value="MTD92885.1"/>
    <property type="molecule type" value="Genomic_DNA"/>
</dbReference>
<organism evidence="2 3">
    <name type="scientific">Hyphomicrobium album</name>
    <dbReference type="NCBI Taxonomy" id="2665159"/>
    <lineage>
        <taxon>Bacteria</taxon>
        <taxon>Pseudomonadati</taxon>
        <taxon>Pseudomonadota</taxon>
        <taxon>Alphaproteobacteria</taxon>
        <taxon>Hyphomicrobiales</taxon>
        <taxon>Hyphomicrobiaceae</taxon>
        <taxon>Hyphomicrobium</taxon>
    </lineage>
</organism>
<dbReference type="RefSeq" id="WP_154737475.1">
    <property type="nucleotide sequence ID" value="NZ_WMBQ01000001.1"/>
</dbReference>
<reference evidence="2 3" key="1">
    <citation type="submission" date="2019-11" db="EMBL/GenBank/DDBJ databases">
        <title>Identification of a novel strain.</title>
        <authorList>
            <person name="Xu Q."/>
            <person name="Wang G."/>
        </authorList>
    </citation>
    <scope>NUCLEOTIDE SEQUENCE [LARGE SCALE GENOMIC DNA]</scope>
    <source>
        <strain evidence="3">xq</strain>
    </source>
</reference>
<dbReference type="Pfam" id="PF21703">
    <property type="entry name" value="Gp10A-like"/>
    <property type="match status" value="1"/>
</dbReference>
<dbReference type="InterPro" id="IPR049301">
    <property type="entry name" value="Capsid_Gp10A/Gp10B-like_dom"/>
</dbReference>
<evidence type="ECO:0000259" key="1">
    <source>
        <dbReference type="Pfam" id="PF21703"/>
    </source>
</evidence>
<keyword evidence="3" id="KW-1185">Reference proteome</keyword>
<comment type="caution">
    <text evidence="2">The sequence shown here is derived from an EMBL/GenBank/DDBJ whole genome shotgun (WGS) entry which is preliminary data.</text>
</comment>
<sequence length="325" mass="35308">MVNATISRQGVVNAVDPTNWYDPEAFAEFQEIFAGEVLTAFAETHVFGNLHYVRTISSGKGAFFPATWKATAAYHQPGVPIVGSNKIKQNRRLINVDHLLVSDVFIDDLEDAMNHFDVRQIYSKQIGEALANRYDVNVARVLVKAARASATISGAVGGSALTHADAKTVSSRLVSMIFNANQVFDEKDIPPSERYCGLKPAQYYLIVQDEKVQNTQLGGHGLYMQGKVPFIGDTAIVKSNYLPTTNVSSGTNGEQNDYTGDFTKTAGICWHRSAAGTVKLKEVSTQATAPQGDFNAMYQGTLLLGKYAMGHGILRPESAVELALP</sequence>
<evidence type="ECO:0000313" key="3">
    <source>
        <dbReference type="Proteomes" id="UP000440694"/>
    </source>
</evidence>
<dbReference type="Proteomes" id="UP000440694">
    <property type="component" value="Unassembled WGS sequence"/>
</dbReference>
<proteinExistence type="predicted"/>
<evidence type="ECO:0000313" key="2">
    <source>
        <dbReference type="EMBL" id="MTD92885.1"/>
    </source>
</evidence>
<protein>
    <recommendedName>
        <fullName evidence="1">Capsid Gp10A/Gp10B-like domain-containing protein</fullName>
    </recommendedName>
</protein>
<feature type="domain" description="Capsid Gp10A/Gp10B-like" evidence="1">
    <location>
        <begin position="64"/>
        <end position="322"/>
    </location>
</feature>